<name>A0A916QVX5_9RHOB</name>
<reference evidence="8" key="2">
    <citation type="submission" date="2020-09" db="EMBL/GenBank/DDBJ databases">
        <authorList>
            <person name="Sun Q."/>
            <person name="Zhou Y."/>
        </authorList>
    </citation>
    <scope>NUCLEOTIDE SEQUENCE</scope>
    <source>
        <strain evidence="8">CGMCC 1.15880</strain>
    </source>
</reference>
<evidence type="ECO:0000256" key="7">
    <source>
        <dbReference type="HAMAP-Rule" id="MF_00009"/>
    </source>
</evidence>
<dbReference type="PROSITE" id="PS01306">
    <property type="entry name" value="UPF0054"/>
    <property type="match status" value="1"/>
</dbReference>
<dbReference type="EMBL" id="BMKA01000002">
    <property type="protein sequence ID" value="GGA15638.1"/>
    <property type="molecule type" value="Genomic_DNA"/>
</dbReference>
<comment type="cofactor">
    <cofactor evidence="7">
        <name>Zn(2+)</name>
        <dbReference type="ChEBI" id="CHEBI:29105"/>
    </cofactor>
    <text evidence="7">Binds 1 zinc ion.</text>
</comment>
<evidence type="ECO:0000313" key="8">
    <source>
        <dbReference type="EMBL" id="GGA15638.1"/>
    </source>
</evidence>
<dbReference type="InterPro" id="IPR020549">
    <property type="entry name" value="YbeY_CS"/>
</dbReference>
<keyword evidence="9" id="KW-1185">Reference proteome</keyword>
<keyword evidence="7" id="KW-0963">Cytoplasm</keyword>
<keyword evidence="3 7" id="KW-0479">Metal-binding</keyword>
<evidence type="ECO:0000256" key="4">
    <source>
        <dbReference type="ARBA" id="ARBA00022759"/>
    </source>
</evidence>
<dbReference type="NCBIfam" id="TIGR00043">
    <property type="entry name" value="rRNA maturation RNase YbeY"/>
    <property type="match status" value="1"/>
</dbReference>
<feature type="binding site" evidence="7">
    <location>
        <position position="142"/>
    </location>
    <ligand>
        <name>Zn(2+)</name>
        <dbReference type="ChEBI" id="CHEBI:29105"/>
        <note>catalytic</note>
    </ligand>
</feature>
<keyword evidence="5 7" id="KW-0378">Hydrolase</keyword>
<dbReference type="SUPFAM" id="SSF55486">
    <property type="entry name" value="Metalloproteases ('zincins'), catalytic domain"/>
    <property type="match status" value="1"/>
</dbReference>
<sequence>MPASIDVLIEDDRWNDVPLTRLCNRAIGAVFAARGLSGKGYEVSVLACDDARIAELNAEFRGKPAPTNVLSWPAFELAPLVEGDEPAPPPDILTNPMDSELGDIAVSYDTCMKEAEAGKLEFEDHLTHLLAHSCLHLLGFDHETDADAARMEGLETKILASLGIADPY</sequence>
<gene>
    <name evidence="7 8" type="primary">ybeY</name>
    <name evidence="8" type="ORF">GCM10011498_14980</name>
</gene>
<dbReference type="InterPro" id="IPR023091">
    <property type="entry name" value="MetalPrtase_cat_dom_sf_prd"/>
</dbReference>
<dbReference type="HAMAP" id="MF_00009">
    <property type="entry name" value="Endoribonucl_YbeY"/>
    <property type="match status" value="1"/>
</dbReference>
<evidence type="ECO:0000256" key="2">
    <source>
        <dbReference type="ARBA" id="ARBA00022722"/>
    </source>
</evidence>
<keyword evidence="4 7" id="KW-0255">Endonuclease</keyword>
<dbReference type="InterPro" id="IPR002036">
    <property type="entry name" value="YbeY"/>
</dbReference>
<evidence type="ECO:0000256" key="6">
    <source>
        <dbReference type="ARBA" id="ARBA00022833"/>
    </source>
</evidence>
<keyword evidence="2 7" id="KW-0540">Nuclease</keyword>
<dbReference type="GO" id="GO:0008270">
    <property type="term" value="F:zinc ion binding"/>
    <property type="evidence" value="ECO:0007669"/>
    <property type="project" value="UniProtKB-UniRule"/>
</dbReference>
<comment type="function">
    <text evidence="7">Single strand-specific metallo-endoribonuclease involved in late-stage 70S ribosome quality control and in maturation of the 3' terminus of the 16S rRNA.</text>
</comment>
<dbReference type="PANTHER" id="PTHR46986">
    <property type="entry name" value="ENDORIBONUCLEASE YBEY, CHLOROPLASTIC"/>
    <property type="match status" value="1"/>
</dbReference>
<dbReference type="Gene3D" id="3.40.390.30">
    <property type="entry name" value="Metalloproteases ('zincins'), catalytic domain"/>
    <property type="match status" value="1"/>
</dbReference>
<reference evidence="8" key="1">
    <citation type="journal article" date="2014" name="Int. J. Syst. Evol. Microbiol.">
        <title>Complete genome sequence of Corynebacterium casei LMG S-19264T (=DSM 44701T), isolated from a smear-ripened cheese.</title>
        <authorList>
            <consortium name="US DOE Joint Genome Institute (JGI-PGF)"/>
            <person name="Walter F."/>
            <person name="Albersmeier A."/>
            <person name="Kalinowski J."/>
            <person name="Ruckert C."/>
        </authorList>
    </citation>
    <scope>NUCLEOTIDE SEQUENCE</scope>
    <source>
        <strain evidence="8">CGMCC 1.15880</strain>
    </source>
</reference>
<dbReference type="AlphaFoldDB" id="A0A916QVX5"/>
<evidence type="ECO:0000256" key="1">
    <source>
        <dbReference type="ARBA" id="ARBA00010875"/>
    </source>
</evidence>
<keyword evidence="7" id="KW-0690">Ribosome biogenesis</keyword>
<comment type="similarity">
    <text evidence="1 7">Belongs to the endoribonuclease YbeY family.</text>
</comment>
<comment type="caution">
    <text evidence="8">The sequence shown here is derived from an EMBL/GenBank/DDBJ whole genome shotgun (WGS) entry which is preliminary data.</text>
</comment>
<proteinExistence type="inferred from homology"/>
<comment type="subcellular location">
    <subcellularLocation>
        <location evidence="7">Cytoplasm</location>
    </subcellularLocation>
</comment>
<keyword evidence="6 7" id="KW-0862">Zinc</keyword>
<dbReference type="GO" id="GO:0004222">
    <property type="term" value="F:metalloendopeptidase activity"/>
    <property type="evidence" value="ECO:0007669"/>
    <property type="project" value="InterPro"/>
</dbReference>
<feature type="binding site" evidence="7">
    <location>
        <position position="132"/>
    </location>
    <ligand>
        <name>Zn(2+)</name>
        <dbReference type="ChEBI" id="CHEBI:29105"/>
        <note>catalytic</note>
    </ligand>
</feature>
<dbReference type="GO" id="GO:0005737">
    <property type="term" value="C:cytoplasm"/>
    <property type="evidence" value="ECO:0007669"/>
    <property type="project" value="UniProtKB-SubCell"/>
</dbReference>
<evidence type="ECO:0000256" key="3">
    <source>
        <dbReference type="ARBA" id="ARBA00022723"/>
    </source>
</evidence>
<dbReference type="EC" id="3.1.-.-" evidence="7"/>
<organism evidence="8 9">
    <name type="scientific">Neptunicoccus cionae</name>
    <dbReference type="NCBI Taxonomy" id="2035344"/>
    <lineage>
        <taxon>Bacteria</taxon>
        <taxon>Pseudomonadati</taxon>
        <taxon>Pseudomonadota</taxon>
        <taxon>Alphaproteobacteria</taxon>
        <taxon>Rhodobacterales</taxon>
        <taxon>Paracoccaceae</taxon>
        <taxon>Neptunicoccus</taxon>
    </lineage>
</organism>
<dbReference type="Proteomes" id="UP000628017">
    <property type="component" value="Unassembled WGS sequence"/>
</dbReference>
<dbReference type="RefSeq" id="WP_188672851.1">
    <property type="nucleotide sequence ID" value="NZ_BMKA01000002.1"/>
</dbReference>
<keyword evidence="7" id="KW-0698">rRNA processing</keyword>
<dbReference type="Pfam" id="PF02130">
    <property type="entry name" value="YbeY"/>
    <property type="match status" value="1"/>
</dbReference>
<evidence type="ECO:0000256" key="5">
    <source>
        <dbReference type="ARBA" id="ARBA00022801"/>
    </source>
</evidence>
<dbReference type="GO" id="GO:0006364">
    <property type="term" value="P:rRNA processing"/>
    <property type="evidence" value="ECO:0007669"/>
    <property type="project" value="UniProtKB-UniRule"/>
</dbReference>
<feature type="binding site" evidence="7">
    <location>
        <position position="136"/>
    </location>
    <ligand>
        <name>Zn(2+)</name>
        <dbReference type="ChEBI" id="CHEBI:29105"/>
        <note>catalytic</note>
    </ligand>
</feature>
<evidence type="ECO:0000313" key="9">
    <source>
        <dbReference type="Proteomes" id="UP000628017"/>
    </source>
</evidence>
<dbReference type="PANTHER" id="PTHR46986:SF1">
    <property type="entry name" value="ENDORIBONUCLEASE YBEY, CHLOROPLASTIC"/>
    <property type="match status" value="1"/>
</dbReference>
<dbReference type="GO" id="GO:0004521">
    <property type="term" value="F:RNA endonuclease activity"/>
    <property type="evidence" value="ECO:0007669"/>
    <property type="project" value="UniProtKB-UniRule"/>
</dbReference>
<accession>A0A916QVX5</accession>
<protein>
    <recommendedName>
        <fullName evidence="7">Endoribonuclease YbeY</fullName>
        <ecNumber evidence="7">3.1.-.-</ecNumber>
    </recommendedName>
</protein>